<sequence>MIFNKLNYSTIINNSNKVFKIIKRMSTTSTIKINGNDVPLTIIPNDISVETVMGAPNFNKWIKNMELEKELKVNSVSIQSVDMFGKNVGFLKFKADVVTVKEGRVVPGIIFCRGGSVAILVILKSKETGKEYSVLTVQTRVPVASFQYSEIPAGMLDGSGHFVGVAAKELKEETGLEVSEDKLVDLTKLAYGSEVDGVYPSPGGCDEFIRLFLFRETLDQNKIDELQHKLTGCLDENESITLNIVPLEDLWKKSHDGKTLSALYLYEKLLKENKL</sequence>
<evidence type="ECO:0000256" key="1">
    <source>
        <dbReference type="ARBA" id="ARBA00001946"/>
    </source>
</evidence>
<dbReference type="InterPro" id="IPR000086">
    <property type="entry name" value="NUDIX_hydrolase_dom"/>
</dbReference>
<dbReference type="EMBL" id="JAVFKY010000006">
    <property type="protein sequence ID" value="KAK5574518.1"/>
    <property type="molecule type" value="Genomic_DNA"/>
</dbReference>
<name>A0AAN7TZU2_9MYCE</name>
<dbReference type="InterPro" id="IPR015797">
    <property type="entry name" value="NUDIX_hydrolase-like_dom_sf"/>
</dbReference>
<dbReference type="Pfam" id="PF00293">
    <property type="entry name" value="NUDIX"/>
    <property type="match status" value="1"/>
</dbReference>
<dbReference type="GO" id="GO:0080041">
    <property type="term" value="F:ADP-ribose pyrophosphohydrolase activity"/>
    <property type="evidence" value="ECO:0007669"/>
    <property type="project" value="TreeGrafter"/>
</dbReference>
<dbReference type="GO" id="GO:0080042">
    <property type="term" value="F:ADP-glucose pyrophosphohydrolase activity"/>
    <property type="evidence" value="ECO:0007669"/>
    <property type="project" value="TreeGrafter"/>
</dbReference>
<dbReference type="FunFam" id="3.90.79.10:FF:000050">
    <property type="entry name" value="Nudix hydrolase 14 chloroplastic"/>
    <property type="match status" value="1"/>
</dbReference>
<organism evidence="4 5">
    <name type="scientific">Dictyostelium firmibasis</name>
    <dbReference type="NCBI Taxonomy" id="79012"/>
    <lineage>
        <taxon>Eukaryota</taxon>
        <taxon>Amoebozoa</taxon>
        <taxon>Evosea</taxon>
        <taxon>Eumycetozoa</taxon>
        <taxon>Dictyostelia</taxon>
        <taxon>Dictyosteliales</taxon>
        <taxon>Dictyosteliaceae</taxon>
        <taxon>Dictyostelium</taxon>
    </lineage>
</organism>
<evidence type="ECO:0000259" key="3">
    <source>
        <dbReference type="PROSITE" id="PS51462"/>
    </source>
</evidence>
<dbReference type="AlphaFoldDB" id="A0AAN7TZU2"/>
<dbReference type="GO" id="GO:0006753">
    <property type="term" value="P:nucleoside phosphate metabolic process"/>
    <property type="evidence" value="ECO:0007669"/>
    <property type="project" value="TreeGrafter"/>
</dbReference>
<comment type="caution">
    <text evidence="4">The sequence shown here is derived from an EMBL/GenBank/DDBJ whole genome shotgun (WGS) entry which is preliminary data.</text>
</comment>
<dbReference type="SUPFAM" id="SSF55811">
    <property type="entry name" value="Nudix"/>
    <property type="match status" value="1"/>
</dbReference>
<comment type="cofactor">
    <cofactor evidence="1">
        <name>Mg(2+)</name>
        <dbReference type="ChEBI" id="CHEBI:18420"/>
    </cofactor>
</comment>
<evidence type="ECO:0000313" key="4">
    <source>
        <dbReference type="EMBL" id="KAK5574518.1"/>
    </source>
</evidence>
<keyword evidence="5" id="KW-1185">Reference proteome</keyword>
<dbReference type="PROSITE" id="PS51462">
    <property type="entry name" value="NUDIX"/>
    <property type="match status" value="1"/>
</dbReference>
<dbReference type="Gene3D" id="3.90.79.10">
    <property type="entry name" value="Nucleoside Triphosphate Pyrophosphohydrolase"/>
    <property type="match status" value="1"/>
</dbReference>
<dbReference type="CDD" id="cd03424">
    <property type="entry name" value="NUDIX_ADPRase_Nudt5_UGPPase_Nudt14"/>
    <property type="match status" value="1"/>
</dbReference>
<reference evidence="4 5" key="1">
    <citation type="submission" date="2023-11" db="EMBL/GenBank/DDBJ databases">
        <title>Dfirmibasis_genome.</title>
        <authorList>
            <person name="Edelbroek B."/>
            <person name="Kjellin J."/>
            <person name="Jerlstrom-Hultqvist J."/>
            <person name="Soderbom F."/>
        </authorList>
    </citation>
    <scope>NUCLEOTIDE SEQUENCE [LARGE SCALE GENOMIC DNA]</scope>
    <source>
        <strain evidence="4 5">TNS-C-14</strain>
    </source>
</reference>
<gene>
    <name evidence="4" type="ORF">RB653_009771</name>
</gene>
<dbReference type="GO" id="GO:0019693">
    <property type="term" value="P:ribose phosphate metabolic process"/>
    <property type="evidence" value="ECO:0007669"/>
    <property type="project" value="TreeGrafter"/>
</dbReference>
<keyword evidence="2" id="KW-0378">Hydrolase</keyword>
<feature type="domain" description="Nudix hydrolase" evidence="3">
    <location>
        <begin position="112"/>
        <end position="267"/>
    </location>
</feature>
<dbReference type="PANTHER" id="PTHR11839">
    <property type="entry name" value="UDP/ADP-SUGAR PYROPHOSPHATASE"/>
    <property type="match status" value="1"/>
</dbReference>
<dbReference type="PANTHER" id="PTHR11839:SF18">
    <property type="entry name" value="NUDIX HYDROLASE DOMAIN-CONTAINING PROTEIN"/>
    <property type="match status" value="1"/>
</dbReference>
<protein>
    <recommendedName>
        <fullName evidence="3">Nudix hydrolase domain-containing protein</fullName>
    </recommendedName>
</protein>
<evidence type="ECO:0000313" key="5">
    <source>
        <dbReference type="Proteomes" id="UP001344447"/>
    </source>
</evidence>
<evidence type="ECO:0000256" key="2">
    <source>
        <dbReference type="ARBA" id="ARBA00022801"/>
    </source>
</evidence>
<dbReference type="Proteomes" id="UP001344447">
    <property type="component" value="Unassembled WGS sequence"/>
</dbReference>
<proteinExistence type="predicted"/>
<accession>A0AAN7TZU2</accession>